<keyword evidence="15" id="KW-1185">Reference proteome</keyword>
<dbReference type="InterPro" id="IPR000644">
    <property type="entry name" value="CBS_dom"/>
</dbReference>
<dbReference type="InterPro" id="IPR014743">
    <property type="entry name" value="Cl-channel_core"/>
</dbReference>
<protein>
    <recommendedName>
        <fullName evidence="11">Chloride channel protein</fullName>
    </recommendedName>
</protein>
<keyword evidence="5 11" id="KW-1133">Transmembrane helix</keyword>
<comment type="subcellular location">
    <subcellularLocation>
        <location evidence="1 11">Membrane</location>
        <topology evidence="1 11">Multi-pass membrane protein</topology>
    </subcellularLocation>
</comment>
<reference evidence="14" key="1">
    <citation type="submission" date="2021-02" db="EMBL/GenBank/DDBJ databases">
        <authorList>
            <person name="Dougan E. K."/>
            <person name="Rhodes N."/>
            <person name="Thang M."/>
            <person name="Chan C."/>
        </authorList>
    </citation>
    <scope>NUCLEOTIDE SEQUENCE</scope>
</reference>
<feature type="transmembrane region" description="Helical" evidence="11">
    <location>
        <begin position="437"/>
        <end position="453"/>
    </location>
</feature>
<keyword evidence="2 11" id="KW-0813">Transport</keyword>
<organism evidence="14 15">
    <name type="scientific">Symbiodinium pilosum</name>
    <name type="common">Dinoflagellate</name>
    <dbReference type="NCBI Taxonomy" id="2952"/>
    <lineage>
        <taxon>Eukaryota</taxon>
        <taxon>Sar</taxon>
        <taxon>Alveolata</taxon>
        <taxon>Dinophyceae</taxon>
        <taxon>Suessiales</taxon>
        <taxon>Symbiodiniaceae</taxon>
        <taxon>Symbiodinium</taxon>
    </lineage>
</organism>
<evidence type="ECO:0000256" key="1">
    <source>
        <dbReference type="ARBA" id="ARBA00004141"/>
    </source>
</evidence>
<dbReference type="PANTHER" id="PTHR11689:SF136">
    <property type="entry name" value="H(+)_CL(-) EXCHANGE TRANSPORTER 7"/>
    <property type="match status" value="1"/>
</dbReference>
<feature type="transmembrane region" description="Helical" evidence="11">
    <location>
        <begin position="344"/>
        <end position="363"/>
    </location>
</feature>
<dbReference type="OrthoDB" id="428525at2759"/>
<dbReference type="InterPro" id="IPR001807">
    <property type="entry name" value="ClC"/>
</dbReference>
<dbReference type="InterPro" id="IPR051280">
    <property type="entry name" value="Cl-channel/antiporter"/>
</dbReference>
<name>A0A812X671_SYMPI</name>
<evidence type="ECO:0000313" key="15">
    <source>
        <dbReference type="Proteomes" id="UP000649617"/>
    </source>
</evidence>
<evidence type="ECO:0000259" key="13">
    <source>
        <dbReference type="PROSITE" id="PS51371"/>
    </source>
</evidence>
<feature type="domain" description="CBS" evidence="13">
    <location>
        <begin position="670"/>
        <end position="728"/>
    </location>
</feature>
<feature type="compositionally biased region" description="Low complexity" evidence="12">
    <location>
        <begin position="779"/>
        <end position="788"/>
    </location>
</feature>
<gene>
    <name evidence="14" type="primary">Clcn7</name>
    <name evidence="14" type="ORF">SPIL2461_LOCUS20528</name>
</gene>
<feature type="transmembrane region" description="Helical" evidence="11">
    <location>
        <begin position="411"/>
        <end position="430"/>
    </location>
</feature>
<feature type="transmembrane region" description="Helical" evidence="11">
    <location>
        <begin position="67"/>
        <end position="91"/>
    </location>
</feature>
<dbReference type="Proteomes" id="UP000649617">
    <property type="component" value="Unassembled WGS sequence"/>
</dbReference>
<evidence type="ECO:0000256" key="6">
    <source>
        <dbReference type="ARBA" id="ARBA00023065"/>
    </source>
</evidence>
<accession>A0A812X671</accession>
<dbReference type="PROSITE" id="PS51371">
    <property type="entry name" value="CBS"/>
    <property type="match status" value="1"/>
</dbReference>
<dbReference type="PANTHER" id="PTHR11689">
    <property type="entry name" value="CHLORIDE CHANNEL PROTEIN CLC FAMILY MEMBER"/>
    <property type="match status" value="1"/>
</dbReference>
<dbReference type="CDD" id="cd04591">
    <property type="entry name" value="CBS_pair_voltage-gated_CLC_euk_bac"/>
    <property type="match status" value="1"/>
</dbReference>
<evidence type="ECO:0000256" key="5">
    <source>
        <dbReference type="ARBA" id="ARBA00022989"/>
    </source>
</evidence>
<feature type="transmembrane region" description="Helical" evidence="11">
    <location>
        <begin position="159"/>
        <end position="179"/>
    </location>
</feature>
<feature type="transmembrane region" description="Helical" evidence="11">
    <location>
        <begin position="503"/>
        <end position="521"/>
    </location>
</feature>
<feature type="transmembrane region" description="Helical" evidence="11">
    <location>
        <begin position="254"/>
        <end position="273"/>
    </location>
</feature>
<dbReference type="SUPFAM" id="SSF54631">
    <property type="entry name" value="CBS-domain pair"/>
    <property type="match status" value="1"/>
</dbReference>
<evidence type="ECO:0000256" key="4">
    <source>
        <dbReference type="ARBA" id="ARBA00022737"/>
    </source>
</evidence>
<dbReference type="Gene3D" id="1.10.3080.10">
    <property type="entry name" value="Clc chloride channel"/>
    <property type="match status" value="1"/>
</dbReference>
<feature type="transmembrane region" description="Helical" evidence="11">
    <location>
        <begin position="473"/>
        <end position="491"/>
    </location>
</feature>
<evidence type="ECO:0000256" key="11">
    <source>
        <dbReference type="RuleBase" id="RU361221"/>
    </source>
</evidence>
<keyword evidence="9 11" id="KW-0868">Chloride</keyword>
<dbReference type="GO" id="GO:0005254">
    <property type="term" value="F:chloride channel activity"/>
    <property type="evidence" value="ECO:0007669"/>
    <property type="project" value="UniProtKB-UniRule"/>
</dbReference>
<proteinExistence type="inferred from homology"/>
<evidence type="ECO:0000313" key="14">
    <source>
        <dbReference type="EMBL" id="CAE7720576.1"/>
    </source>
</evidence>
<evidence type="ECO:0000256" key="2">
    <source>
        <dbReference type="ARBA" id="ARBA00022448"/>
    </source>
</evidence>
<evidence type="ECO:0000256" key="12">
    <source>
        <dbReference type="SAM" id="MobiDB-lite"/>
    </source>
</evidence>
<dbReference type="Gene3D" id="3.10.580.10">
    <property type="entry name" value="CBS-domain"/>
    <property type="match status" value="1"/>
</dbReference>
<dbReference type="FunFam" id="1.10.3080.10:FF:000014">
    <property type="entry name" value="Chloride channel protein"/>
    <property type="match status" value="1"/>
</dbReference>
<keyword evidence="3 11" id="KW-0812">Transmembrane</keyword>
<evidence type="ECO:0000256" key="8">
    <source>
        <dbReference type="ARBA" id="ARBA00023136"/>
    </source>
</evidence>
<evidence type="ECO:0000256" key="7">
    <source>
        <dbReference type="ARBA" id="ARBA00023122"/>
    </source>
</evidence>
<keyword evidence="7 10" id="KW-0129">CBS domain</keyword>
<dbReference type="Pfam" id="PF00654">
    <property type="entry name" value="Voltage_CLC"/>
    <property type="match status" value="1"/>
</dbReference>
<keyword evidence="8 11" id="KW-0472">Membrane</keyword>
<dbReference type="InterPro" id="IPR046342">
    <property type="entry name" value="CBS_dom_sf"/>
</dbReference>
<feature type="transmembrane region" description="Helical" evidence="11">
    <location>
        <begin position="111"/>
        <end position="138"/>
    </location>
</feature>
<dbReference type="GO" id="GO:0016020">
    <property type="term" value="C:membrane"/>
    <property type="evidence" value="ECO:0007669"/>
    <property type="project" value="UniProtKB-SubCell"/>
</dbReference>
<keyword evidence="6 11" id="KW-0406">Ion transport</keyword>
<dbReference type="SUPFAM" id="SSF81340">
    <property type="entry name" value="Clc chloride channel"/>
    <property type="match status" value="1"/>
</dbReference>
<comment type="similarity">
    <text evidence="11">Belongs to the chloride channel (TC 2.A.49) family.</text>
</comment>
<dbReference type="EMBL" id="CAJNIZ010045452">
    <property type="protein sequence ID" value="CAE7720576.1"/>
    <property type="molecule type" value="Genomic_DNA"/>
</dbReference>
<keyword evidence="4" id="KW-0677">Repeat</keyword>
<dbReference type="AlphaFoldDB" id="A0A812X671"/>
<feature type="transmembrane region" description="Helical" evidence="11">
    <location>
        <begin position="299"/>
        <end position="323"/>
    </location>
</feature>
<evidence type="ECO:0000256" key="10">
    <source>
        <dbReference type="PROSITE-ProRule" id="PRU00703"/>
    </source>
</evidence>
<sequence>MFSVCFCQGLPAQPRVFSRELAAPAGTESIGYDVNESAQHVDYFERVGLFSKKFSQSMWLSFGAFRWILLLLIGVGAGAVAVSVELALHFLMERKLELTDWVGRTSSSIGLQYVTLMIFSLCCSGIAGVLVCFVEVLAAGSGIPEIKCYLNGIHLPKLVTGRTLFAKAVGIVFSVSAGLPCGKEGPMIHSGAIVGAMVNHLNLERRLRPLNLDVETRDFVAAGAAAGVSAAFGAPIGAVLFAVEEGASHMTPRILTQLFVSSSVATLVTRLTLGPVLERHTFGLLGTGVPVSFGRFTEISYHFVEMFIFALMGIAAGLLGATFNHFNRSIARWRKQHVGPRGCVRFLEVLYVTFAIATMKFWVPVCIRAWSAGHWEPAIMEDLTGAQKLWFDSGQVSINDLFHEEHAFDEIWLLFFFGIFNLATTCWTFGLGVPAGLFVPSLLTGAVLGRWVGEVLSRTPEWLIPGTWAHPSVYALVGASAMLAGVGRITISLAMILTEATGAGTFALPILMVVVIATWTGNQFNRGIYDLHIIELKQIPLLEQTPADVMVRYYVRDIMSKNVVSLEAVEKVGTLLDVLASCCHNGFPVVDVGTRKLEGIIERGYLHLLLSRGNYYCMFQEDREANPGHSIVPFEAIAWPNIHSYPSVKELKRRLSSKHLEMWIDLRPYVNANGYSIPPHASMASAFSLFRRLGLRHLPVVDRNGDLCGLLTRKDLILIEENEATGELVQRSQPFLVSDTGWAYRKSEGTDLESGTSFEDMGMDSMLESETDGSEAPVEEASSGNAESSESDERNQSPTGDVASMGGLGGA</sequence>
<feature type="region of interest" description="Disordered" evidence="12">
    <location>
        <begin position="748"/>
        <end position="811"/>
    </location>
</feature>
<dbReference type="Pfam" id="PF00571">
    <property type="entry name" value="CBS"/>
    <property type="match status" value="2"/>
</dbReference>
<dbReference type="SMART" id="SM00116">
    <property type="entry name" value="CBS"/>
    <property type="match status" value="2"/>
</dbReference>
<feature type="transmembrane region" description="Helical" evidence="11">
    <location>
        <begin position="219"/>
        <end position="242"/>
    </location>
</feature>
<comment type="caution">
    <text evidence="14">The sequence shown here is derived from an EMBL/GenBank/DDBJ whole genome shotgun (WGS) entry which is preliminary data.</text>
</comment>
<evidence type="ECO:0000256" key="3">
    <source>
        <dbReference type="ARBA" id="ARBA00022692"/>
    </source>
</evidence>
<evidence type="ECO:0000256" key="9">
    <source>
        <dbReference type="ARBA" id="ARBA00023214"/>
    </source>
</evidence>
<dbReference type="PRINTS" id="PR00762">
    <property type="entry name" value="CLCHANNEL"/>
</dbReference>